<dbReference type="OrthoDB" id="10259680at2759"/>
<accession>A0A6A6SQM4</accession>
<reference evidence="2" key="1">
    <citation type="journal article" date="2020" name="Stud. Mycol.">
        <title>101 Dothideomycetes genomes: a test case for predicting lifestyles and emergence of pathogens.</title>
        <authorList>
            <person name="Haridas S."/>
            <person name="Albert R."/>
            <person name="Binder M."/>
            <person name="Bloem J."/>
            <person name="Labutti K."/>
            <person name="Salamov A."/>
            <person name="Andreopoulos B."/>
            <person name="Baker S."/>
            <person name="Barry K."/>
            <person name="Bills G."/>
            <person name="Bluhm B."/>
            <person name="Cannon C."/>
            <person name="Castanera R."/>
            <person name="Culley D."/>
            <person name="Daum C."/>
            <person name="Ezra D."/>
            <person name="Gonzalez J."/>
            <person name="Henrissat B."/>
            <person name="Kuo A."/>
            <person name="Liang C."/>
            <person name="Lipzen A."/>
            <person name="Lutzoni F."/>
            <person name="Magnuson J."/>
            <person name="Mondo S."/>
            <person name="Nolan M."/>
            <person name="Ohm R."/>
            <person name="Pangilinan J."/>
            <person name="Park H.-J."/>
            <person name="Ramirez L."/>
            <person name="Alfaro M."/>
            <person name="Sun H."/>
            <person name="Tritt A."/>
            <person name="Yoshinaga Y."/>
            <person name="Zwiers L.-H."/>
            <person name="Turgeon B."/>
            <person name="Goodwin S."/>
            <person name="Spatafora J."/>
            <person name="Crous P."/>
            <person name="Grigoriev I."/>
        </authorList>
    </citation>
    <scope>NUCLEOTIDE SEQUENCE</scope>
    <source>
        <strain evidence="2">CBS 122681</strain>
    </source>
</reference>
<sequence>MPPHRPYRYRPITAATAAGASAFVLPTVCCIRLYSRTGAYWPILYTGIASSITFVFYGYDKMQARNLEWRVRESTLQFLALVGGWPGALLGQHYFQHKTRKTAFQLPFWAIVVGWQCVWWLVWSGDQAVPPAVEDLRTQPSPALRDTIVDTVTNWAAKSSLHNLL</sequence>
<proteinExistence type="predicted"/>
<evidence type="ECO:0000313" key="2">
    <source>
        <dbReference type="EMBL" id="KAF2650145.1"/>
    </source>
</evidence>
<dbReference type="EMBL" id="MU004465">
    <property type="protein sequence ID" value="KAF2650145.1"/>
    <property type="molecule type" value="Genomic_DNA"/>
</dbReference>
<evidence type="ECO:0000256" key="1">
    <source>
        <dbReference type="SAM" id="Phobius"/>
    </source>
</evidence>
<keyword evidence="1" id="KW-0472">Membrane</keyword>
<gene>
    <name evidence="2" type="ORF">K491DRAFT_721009</name>
</gene>
<organism evidence="2 3">
    <name type="scientific">Lophiostoma macrostomum CBS 122681</name>
    <dbReference type="NCBI Taxonomy" id="1314788"/>
    <lineage>
        <taxon>Eukaryota</taxon>
        <taxon>Fungi</taxon>
        <taxon>Dikarya</taxon>
        <taxon>Ascomycota</taxon>
        <taxon>Pezizomycotina</taxon>
        <taxon>Dothideomycetes</taxon>
        <taxon>Pleosporomycetidae</taxon>
        <taxon>Pleosporales</taxon>
        <taxon>Lophiostomataceae</taxon>
        <taxon>Lophiostoma</taxon>
    </lineage>
</organism>
<keyword evidence="3" id="KW-1185">Reference proteome</keyword>
<feature type="transmembrane region" description="Helical" evidence="1">
    <location>
        <begin position="40"/>
        <end position="59"/>
    </location>
</feature>
<keyword evidence="1" id="KW-0812">Transmembrane</keyword>
<keyword evidence="1" id="KW-1133">Transmembrane helix</keyword>
<dbReference type="AlphaFoldDB" id="A0A6A6SQM4"/>
<feature type="transmembrane region" description="Helical" evidence="1">
    <location>
        <begin position="106"/>
        <end position="123"/>
    </location>
</feature>
<protein>
    <submittedName>
        <fullName evidence="2">DUF1294-domain-containing protein</fullName>
    </submittedName>
</protein>
<dbReference type="Proteomes" id="UP000799324">
    <property type="component" value="Unassembled WGS sequence"/>
</dbReference>
<evidence type="ECO:0000313" key="3">
    <source>
        <dbReference type="Proteomes" id="UP000799324"/>
    </source>
</evidence>
<dbReference type="InterPro" id="IPR010718">
    <property type="entry name" value="DUF1294"/>
</dbReference>
<dbReference type="Pfam" id="PF06961">
    <property type="entry name" value="DUF1294"/>
    <property type="match status" value="1"/>
</dbReference>
<name>A0A6A6SQM4_9PLEO</name>